<reference evidence="1" key="1">
    <citation type="submission" date="2023-04" db="EMBL/GenBank/DDBJ databases">
        <authorList>
            <consortium name="ELIXIR-Norway"/>
        </authorList>
    </citation>
    <scope>NUCLEOTIDE SEQUENCE [LARGE SCALE GENOMIC DNA]</scope>
</reference>
<keyword evidence="2" id="KW-1185">Reference proteome</keyword>
<proteinExistence type="predicted"/>
<protein>
    <submittedName>
        <fullName evidence="1">Uncharacterized protein</fullName>
    </submittedName>
</protein>
<gene>
    <name evidence="1" type="ORF">MRATA1EN1_LOCUS8343</name>
</gene>
<evidence type="ECO:0000313" key="2">
    <source>
        <dbReference type="Proteomes" id="UP001176941"/>
    </source>
</evidence>
<dbReference type="Proteomes" id="UP001176941">
    <property type="component" value="Chromosome 19"/>
</dbReference>
<sequence>MPSVMYIQQQFYKRNCWYGIQLSIDWSGASSSGIITLKGKWTWPALHSSYHMKDPFHCGKIKTQEWRSSDMKNRPVVAKGRRLRESWSGRLGLADASFSI</sequence>
<organism evidence="1 2">
    <name type="scientific">Rangifer tarandus platyrhynchus</name>
    <name type="common">Svalbard reindeer</name>
    <dbReference type="NCBI Taxonomy" id="3082113"/>
    <lineage>
        <taxon>Eukaryota</taxon>
        <taxon>Metazoa</taxon>
        <taxon>Chordata</taxon>
        <taxon>Craniata</taxon>
        <taxon>Vertebrata</taxon>
        <taxon>Euteleostomi</taxon>
        <taxon>Mammalia</taxon>
        <taxon>Eutheria</taxon>
        <taxon>Laurasiatheria</taxon>
        <taxon>Artiodactyla</taxon>
        <taxon>Ruminantia</taxon>
        <taxon>Pecora</taxon>
        <taxon>Cervidae</taxon>
        <taxon>Odocoileinae</taxon>
        <taxon>Rangifer</taxon>
    </lineage>
</organism>
<accession>A0ABN8YFP6</accession>
<dbReference type="EMBL" id="OX459955">
    <property type="protein sequence ID" value="CAI9159381.1"/>
    <property type="molecule type" value="Genomic_DNA"/>
</dbReference>
<name>A0ABN8YFP6_RANTA</name>
<evidence type="ECO:0000313" key="1">
    <source>
        <dbReference type="EMBL" id="CAI9159381.1"/>
    </source>
</evidence>